<evidence type="ECO:0000313" key="2">
    <source>
        <dbReference type="Proteomes" id="UP000054725"/>
    </source>
</evidence>
<evidence type="ECO:0000313" key="1">
    <source>
        <dbReference type="EMBL" id="KTD39360.1"/>
    </source>
</evidence>
<reference evidence="1 2" key="1">
    <citation type="submission" date="2015-11" db="EMBL/GenBank/DDBJ databases">
        <title>Genomic analysis of 38 Legionella species identifies large and diverse effector repertoires.</title>
        <authorList>
            <person name="Burstein D."/>
            <person name="Amaro F."/>
            <person name="Zusman T."/>
            <person name="Lifshitz Z."/>
            <person name="Cohen O."/>
            <person name="Gilbert J.A."/>
            <person name="Pupko T."/>
            <person name="Shuman H.A."/>
            <person name="Segal G."/>
        </authorList>
    </citation>
    <scope>NUCLEOTIDE SEQUENCE [LARGE SCALE GENOMIC DNA]</scope>
    <source>
        <strain evidence="1 2">ATCC 49506</strain>
    </source>
</reference>
<dbReference type="EMBL" id="LNYO01000001">
    <property type="protein sequence ID" value="KTD39360.1"/>
    <property type="molecule type" value="Genomic_DNA"/>
</dbReference>
<accession>A0A0W0X437</accession>
<name>A0A0W0X437_9GAMM</name>
<sequence>MLEFAELQESAKIFPKKLAKAYAKQHSFGCFFTACFPATIPTRVLTDAQLIKKVAEGLEYYTDASIATKKLVLIGIHIYLWHQYDSSLQWLLNKPLLTLFQEQLGVRSLSNIDQTLYKSSLEELSDFSYWVFRNRRFRILQALYEAFPAEMQGKIYTQRRHPPSEYSSWTSGLPDLRSETNMKKIF</sequence>
<protein>
    <submittedName>
        <fullName evidence="1">Uncharacterized protein</fullName>
    </submittedName>
</protein>
<keyword evidence="2" id="KW-1185">Reference proteome</keyword>
<dbReference type="OrthoDB" id="5639563at2"/>
<dbReference type="PATRIC" id="fig|45070.6.peg.131"/>
<comment type="caution">
    <text evidence="1">The sequence shown here is derived from an EMBL/GenBank/DDBJ whole genome shotgun (WGS) entry which is preliminary data.</text>
</comment>
<gene>
    <name evidence="1" type="ORF">Lnau_0127</name>
</gene>
<dbReference type="Proteomes" id="UP000054725">
    <property type="component" value="Unassembled WGS sequence"/>
</dbReference>
<dbReference type="STRING" id="45070.Lnau_0127"/>
<dbReference type="RefSeq" id="WP_058503215.1">
    <property type="nucleotide sequence ID" value="NZ_CAAAIF010000002.1"/>
</dbReference>
<organism evidence="1 2">
    <name type="scientific">Legionella nautarum</name>
    <dbReference type="NCBI Taxonomy" id="45070"/>
    <lineage>
        <taxon>Bacteria</taxon>
        <taxon>Pseudomonadati</taxon>
        <taxon>Pseudomonadota</taxon>
        <taxon>Gammaproteobacteria</taxon>
        <taxon>Legionellales</taxon>
        <taxon>Legionellaceae</taxon>
        <taxon>Legionella</taxon>
    </lineage>
</organism>
<dbReference type="AlphaFoldDB" id="A0A0W0X437"/>
<proteinExistence type="predicted"/>